<evidence type="ECO:0000256" key="2">
    <source>
        <dbReference type="SAM" id="Phobius"/>
    </source>
</evidence>
<feature type="transmembrane region" description="Helical" evidence="2">
    <location>
        <begin position="36"/>
        <end position="56"/>
    </location>
</feature>
<gene>
    <name evidence="3" type="ORF">Dfulv_43970</name>
</gene>
<keyword evidence="2" id="KW-0812">Transmembrane</keyword>
<name>A0ABY5VXT8_9ACTN</name>
<evidence type="ECO:0000313" key="3">
    <source>
        <dbReference type="EMBL" id="UWP81965.1"/>
    </source>
</evidence>
<keyword evidence="2" id="KW-1133">Transmembrane helix</keyword>
<organism evidence="3 4">
    <name type="scientific">Dactylosporangium fulvum</name>
    <dbReference type="NCBI Taxonomy" id="53359"/>
    <lineage>
        <taxon>Bacteria</taxon>
        <taxon>Bacillati</taxon>
        <taxon>Actinomycetota</taxon>
        <taxon>Actinomycetes</taxon>
        <taxon>Micromonosporales</taxon>
        <taxon>Micromonosporaceae</taxon>
        <taxon>Dactylosporangium</taxon>
    </lineage>
</organism>
<dbReference type="RefSeq" id="WP_259859745.1">
    <property type="nucleotide sequence ID" value="NZ_BAAAST010000017.1"/>
</dbReference>
<feature type="region of interest" description="Disordered" evidence="1">
    <location>
        <begin position="59"/>
        <end position="89"/>
    </location>
</feature>
<proteinExistence type="predicted"/>
<feature type="transmembrane region" description="Helical" evidence="2">
    <location>
        <begin position="12"/>
        <end position="30"/>
    </location>
</feature>
<evidence type="ECO:0000256" key="1">
    <source>
        <dbReference type="SAM" id="MobiDB-lite"/>
    </source>
</evidence>
<reference evidence="3" key="1">
    <citation type="submission" date="2021-04" db="EMBL/GenBank/DDBJ databases">
        <authorList>
            <person name="Hartkoorn R.C."/>
            <person name="Beaudoing E."/>
            <person name="Hot D."/>
        </authorList>
    </citation>
    <scope>NUCLEOTIDE SEQUENCE</scope>
    <source>
        <strain evidence="3">NRRL B-16292</strain>
    </source>
</reference>
<protein>
    <submittedName>
        <fullName evidence="3">Uncharacterized protein</fullName>
    </submittedName>
</protein>
<dbReference type="EMBL" id="CP073720">
    <property type="protein sequence ID" value="UWP81965.1"/>
    <property type="molecule type" value="Genomic_DNA"/>
</dbReference>
<evidence type="ECO:0000313" key="4">
    <source>
        <dbReference type="Proteomes" id="UP001059617"/>
    </source>
</evidence>
<accession>A0ABY5VXT8</accession>
<reference evidence="3" key="2">
    <citation type="submission" date="2022-09" db="EMBL/GenBank/DDBJ databases">
        <title>Biosynthetic gene clusters of Dactylosporangioum fulvum.</title>
        <authorList>
            <person name="Caradec T."/>
        </authorList>
    </citation>
    <scope>NUCLEOTIDE SEQUENCE</scope>
    <source>
        <strain evidence="3">NRRL B-16292</strain>
    </source>
</reference>
<sequence>MKPHRTDGVSLTFGLIFLGIVIVWLFNQAVSVHLNAGWIVAVGLIVFGLLGLLGALRSDKPEKSDKMPAVTPVSPAQKRDYDYDPDDLD</sequence>
<dbReference type="Proteomes" id="UP001059617">
    <property type="component" value="Chromosome"/>
</dbReference>
<keyword evidence="2" id="KW-0472">Membrane</keyword>
<keyword evidence="4" id="KW-1185">Reference proteome</keyword>